<gene>
    <name evidence="1" type="ORF">MNBD_GAMMA09-2999</name>
</gene>
<protein>
    <submittedName>
        <fullName evidence="1">Nitrogenase stabilizing/protective protein NifW</fullName>
    </submittedName>
</protein>
<dbReference type="EMBL" id="UOFI01000051">
    <property type="protein sequence ID" value="VAW64019.1"/>
    <property type="molecule type" value="Genomic_DNA"/>
</dbReference>
<name>A0A3B0XQ66_9ZZZZ</name>
<organism evidence="1">
    <name type="scientific">hydrothermal vent metagenome</name>
    <dbReference type="NCBI Taxonomy" id="652676"/>
    <lineage>
        <taxon>unclassified sequences</taxon>
        <taxon>metagenomes</taxon>
        <taxon>ecological metagenomes</taxon>
    </lineage>
</organism>
<dbReference type="Pfam" id="PF03206">
    <property type="entry name" value="NifW"/>
    <property type="match status" value="1"/>
</dbReference>
<dbReference type="InterPro" id="IPR004893">
    <property type="entry name" value="NifW"/>
</dbReference>
<reference evidence="1" key="1">
    <citation type="submission" date="2018-06" db="EMBL/GenBank/DDBJ databases">
        <authorList>
            <person name="Zhirakovskaya E."/>
        </authorList>
    </citation>
    <scope>NUCLEOTIDE SEQUENCE</scope>
</reference>
<dbReference type="PIRSF" id="PIRSF005790">
    <property type="entry name" value="NifW"/>
    <property type="match status" value="1"/>
</dbReference>
<proteinExistence type="inferred from homology"/>
<dbReference type="AlphaFoldDB" id="A0A3B0XQ66"/>
<dbReference type="HAMAP" id="MF_00529">
    <property type="entry name" value="NifW"/>
    <property type="match status" value="1"/>
</dbReference>
<dbReference type="GO" id="GO:0009399">
    <property type="term" value="P:nitrogen fixation"/>
    <property type="evidence" value="ECO:0007669"/>
    <property type="project" value="InterPro"/>
</dbReference>
<accession>A0A3B0XQ66</accession>
<sequence>MLELEQEMEDLQSAEDFLEYFSIDFEQKVVHVNRLHILQRFHNYISQIENMPETDAAMYTLYATLLKTAYQDFVQSDAITEKVFKVFKMHEPQQVLVPVSSLKVRF</sequence>
<evidence type="ECO:0000313" key="1">
    <source>
        <dbReference type="EMBL" id="VAW64019.1"/>
    </source>
</evidence>